<feature type="transmembrane region" description="Helical" evidence="6">
    <location>
        <begin position="167"/>
        <end position="188"/>
    </location>
</feature>
<feature type="transmembrane region" description="Helical" evidence="6">
    <location>
        <begin position="318"/>
        <end position="337"/>
    </location>
</feature>
<dbReference type="STRING" id="708197.A0A166RWB9"/>
<accession>A0A166RWB9</accession>
<feature type="compositionally biased region" description="Low complexity" evidence="5">
    <location>
        <begin position="76"/>
        <end position="86"/>
    </location>
</feature>
<dbReference type="GO" id="GO:0030026">
    <property type="term" value="P:intracellular manganese ion homeostasis"/>
    <property type="evidence" value="ECO:0007669"/>
    <property type="project" value="TreeGrafter"/>
</dbReference>
<keyword evidence="4 6" id="KW-0472">Membrane</keyword>
<keyword evidence="8" id="KW-1185">Reference proteome</keyword>
<dbReference type="Proteomes" id="UP000076552">
    <property type="component" value="Unassembled WGS sequence"/>
</dbReference>
<keyword evidence="3 6" id="KW-1133">Transmembrane helix</keyword>
<evidence type="ECO:0000256" key="6">
    <source>
        <dbReference type="SAM" id="Phobius"/>
    </source>
</evidence>
<evidence type="ECO:0000256" key="4">
    <source>
        <dbReference type="ARBA" id="ARBA00023136"/>
    </source>
</evidence>
<feature type="compositionally biased region" description="Polar residues" evidence="5">
    <location>
        <begin position="16"/>
        <end position="37"/>
    </location>
</feature>
<dbReference type="EMBL" id="LFIV01000100">
    <property type="protein sequence ID" value="KZL69849.1"/>
    <property type="molecule type" value="Genomic_DNA"/>
</dbReference>
<protein>
    <submittedName>
        <fullName evidence="7">Manganese transporter pdt1 (Metal ion transporter)</fullName>
    </submittedName>
</protein>
<dbReference type="PANTHER" id="PTHR11706">
    <property type="entry name" value="SOLUTE CARRIER PROTEIN FAMILY 11 MEMBER"/>
    <property type="match status" value="1"/>
</dbReference>
<dbReference type="AlphaFoldDB" id="A0A166RWB9"/>
<reference evidence="7 8" key="1">
    <citation type="submission" date="2015-06" db="EMBL/GenBank/DDBJ databases">
        <title>Survival trade-offs in plant roots during colonization by closely related pathogenic and mutualistic fungi.</title>
        <authorList>
            <person name="Hacquard S."/>
            <person name="Kracher B."/>
            <person name="Hiruma K."/>
            <person name="Weinman A."/>
            <person name="Muench P."/>
            <person name="Garrido Oter R."/>
            <person name="Ver Loren van Themaat E."/>
            <person name="Dallerey J.-F."/>
            <person name="Damm U."/>
            <person name="Henrissat B."/>
            <person name="Lespinet O."/>
            <person name="Thon M."/>
            <person name="Kemen E."/>
            <person name="McHardy A.C."/>
            <person name="Schulze-Lefert P."/>
            <person name="O'Connell R.J."/>
        </authorList>
    </citation>
    <scope>NUCLEOTIDE SEQUENCE [LARGE SCALE GENOMIC DNA]</scope>
    <source>
        <strain evidence="7 8">0861</strain>
    </source>
</reference>
<dbReference type="GO" id="GO:0005886">
    <property type="term" value="C:plasma membrane"/>
    <property type="evidence" value="ECO:0007669"/>
    <property type="project" value="TreeGrafter"/>
</dbReference>
<feature type="transmembrane region" description="Helical" evidence="6">
    <location>
        <begin position="273"/>
        <end position="295"/>
    </location>
</feature>
<feature type="transmembrane region" description="Helical" evidence="6">
    <location>
        <begin position="209"/>
        <end position="234"/>
    </location>
</feature>
<dbReference type="PANTHER" id="PTHR11706:SF101">
    <property type="entry name" value="MANGANESE TRANSPORTER SMF1"/>
    <property type="match status" value="1"/>
</dbReference>
<feature type="transmembrane region" description="Helical" evidence="6">
    <location>
        <begin position="569"/>
        <end position="592"/>
    </location>
</feature>
<evidence type="ECO:0000256" key="5">
    <source>
        <dbReference type="SAM" id="MobiDB-lite"/>
    </source>
</evidence>
<dbReference type="NCBIfam" id="TIGR01197">
    <property type="entry name" value="nramp"/>
    <property type="match status" value="1"/>
</dbReference>
<feature type="transmembrane region" description="Helical" evidence="6">
    <location>
        <begin position="393"/>
        <end position="418"/>
    </location>
</feature>
<name>A0A166RWB9_9PEZI</name>
<organism evidence="7 8">
    <name type="scientific">Colletotrichum tofieldiae</name>
    <dbReference type="NCBI Taxonomy" id="708197"/>
    <lineage>
        <taxon>Eukaryota</taxon>
        <taxon>Fungi</taxon>
        <taxon>Dikarya</taxon>
        <taxon>Ascomycota</taxon>
        <taxon>Pezizomycotina</taxon>
        <taxon>Sordariomycetes</taxon>
        <taxon>Hypocreomycetidae</taxon>
        <taxon>Glomerellales</taxon>
        <taxon>Glomerellaceae</taxon>
        <taxon>Colletotrichum</taxon>
        <taxon>Colletotrichum spaethianum species complex</taxon>
    </lineage>
</organism>
<feature type="transmembrane region" description="Helical" evidence="6">
    <location>
        <begin position="128"/>
        <end position="147"/>
    </location>
</feature>
<feature type="region of interest" description="Disordered" evidence="5">
    <location>
        <begin position="1"/>
        <end position="113"/>
    </location>
</feature>
<feature type="transmembrane region" description="Helical" evidence="6">
    <location>
        <begin position="240"/>
        <end position="261"/>
    </location>
</feature>
<feature type="transmembrane region" description="Helical" evidence="6">
    <location>
        <begin position="484"/>
        <end position="502"/>
    </location>
</feature>
<proteinExistence type="predicted"/>
<keyword evidence="2 6" id="KW-0812">Transmembrane</keyword>
<evidence type="ECO:0000256" key="3">
    <source>
        <dbReference type="ARBA" id="ARBA00022989"/>
    </source>
</evidence>
<evidence type="ECO:0000256" key="1">
    <source>
        <dbReference type="ARBA" id="ARBA00004141"/>
    </source>
</evidence>
<feature type="transmembrane region" description="Helical" evidence="6">
    <location>
        <begin position="514"/>
        <end position="533"/>
    </location>
</feature>
<evidence type="ECO:0000313" key="8">
    <source>
        <dbReference type="Proteomes" id="UP000076552"/>
    </source>
</evidence>
<evidence type="ECO:0000256" key="2">
    <source>
        <dbReference type="ARBA" id="ARBA00022692"/>
    </source>
</evidence>
<dbReference type="NCBIfam" id="NF037982">
    <property type="entry name" value="Nramp_1"/>
    <property type="match status" value="1"/>
</dbReference>
<sequence length="598" mass="63558">MNRPSRTDEPYEGEGYNQSPNPLSNDLTTNEDLNGTVNARELEPGQDGKALQGAGDAGILHSDTDWGKDGVGPAAGGAASAKSVGLGQPGGEEALAAPLPTLHSRQPSPGGRDEIRKQTGILGRVKSAVIKFGSFIGPGFMISVAYIDPGNYATGVAAGATYRFRLLFIVLLANLFAIFLQSLCTKLGTVTGLNLAEACRAFLPRWMNYVLYVFAEVAIIATDIAEVIGFAIGLNLLVPAIPLVAGCAISILDVMIILVFYRPHGSMRGLRIFEYFVIGLVLAVVVCFCIQLSLIKDTPVGEVFEGYLPSHAIVESQGLYQACGILGATVMPHSLYLGSGIVQARLRDYDTKHDLLPPETDEVDLSGEGIDKGYYIPSAKAIKHCLKTSTAELGLSLFTFALFVNSAILIVAGASLFGNKDASDADIFSIHQLLTNSISKAAGTIFALALLISGISAGIVCTIAGQMVSEGALNWKMRPWLRRLATRSISVTPSIIIAGAIGRQGVSDALNASQVVLSVVLPFVTAPLIYFTCRNKYMTVRDGGARFRNRSDEESSENTNGMVKMANSWYTAVFAVLVWIIIAAMNVANLVLLGKGEA</sequence>
<evidence type="ECO:0000313" key="7">
    <source>
        <dbReference type="EMBL" id="KZL69849.1"/>
    </source>
</evidence>
<dbReference type="PRINTS" id="PR00447">
    <property type="entry name" value="NATRESASSCMP"/>
</dbReference>
<gene>
    <name evidence="7" type="ORF">CT0861_01068</name>
</gene>
<dbReference type="GO" id="GO:0015086">
    <property type="term" value="F:cadmium ion transmembrane transporter activity"/>
    <property type="evidence" value="ECO:0007669"/>
    <property type="project" value="TreeGrafter"/>
</dbReference>
<dbReference type="GO" id="GO:0034755">
    <property type="term" value="P:iron ion transmembrane transport"/>
    <property type="evidence" value="ECO:0007669"/>
    <property type="project" value="TreeGrafter"/>
</dbReference>
<dbReference type="InterPro" id="IPR001046">
    <property type="entry name" value="NRAMP_fam"/>
</dbReference>
<dbReference type="GO" id="GO:0005384">
    <property type="term" value="F:manganese ion transmembrane transporter activity"/>
    <property type="evidence" value="ECO:0007669"/>
    <property type="project" value="TreeGrafter"/>
</dbReference>
<comment type="caution">
    <text evidence="7">The sequence shown here is derived from an EMBL/GenBank/DDBJ whole genome shotgun (WGS) entry which is preliminary data.</text>
</comment>
<feature type="transmembrane region" description="Helical" evidence="6">
    <location>
        <begin position="438"/>
        <end position="463"/>
    </location>
</feature>
<comment type="subcellular location">
    <subcellularLocation>
        <location evidence="1">Membrane</location>
        <topology evidence="1">Multi-pass membrane protein</topology>
    </subcellularLocation>
</comment>
<dbReference type="Pfam" id="PF01566">
    <property type="entry name" value="Nramp"/>
    <property type="match status" value="1"/>
</dbReference>